<dbReference type="InterPro" id="IPR001283">
    <property type="entry name" value="CRISP-related"/>
</dbReference>
<reference evidence="7" key="1">
    <citation type="submission" date="2017-01" db="EMBL/GenBank/DDBJ databases">
        <title>Comparative genomics of anhydrobiosis in the tardigrade Hypsibius dujardini.</title>
        <authorList>
            <person name="Yoshida Y."/>
            <person name="Koutsovoulos G."/>
            <person name="Laetsch D."/>
            <person name="Stevens L."/>
            <person name="Kumar S."/>
            <person name="Horikawa D."/>
            <person name="Ishino K."/>
            <person name="Komine S."/>
            <person name="Tomita M."/>
            <person name="Blaxter M."/>
            <person name="Arakawa K."/>
        </authorList>
    </citation>
    <scope>NUCLEOTIDE SEQUENCE [LARGE SCALE GENOMIC DNA]</scope>
    <source>
        <strain evidence="7">Z151</strain>
    </source>
</reference>
<dbReference type="InterPro" id="IPR002413">
    <property type="entry name" value="V5_allergen-like"/>
</dbReference>
<evidence type="ECO:0000256" key="2">
    <source>
        <dbReference type="ARBA" id="ARBA00023157"/>
    </source>
</evidence>
<dbReference type="SUPFAM" id="SSF55797">
    <property type="entry name" value="PR-1-like"/>
    <property type="match status" value="1"/>
</dbReference>
<keyword evidence="4" id="KW-0732">Signal</keyword>
<comment type="similarity">
    <text evidence="1">Belongs to the CRISP family.</text>
</comment>
<evidence type="ECO:0000256" key="3">
    <source>
        <dbReference type="PROSITE-ProRule" id="PRU01005"/>
    </source>
</evidence>
<dbReference type="PANTHER" id="PTHR10334">
    <property type="entry name" value="CYSTEINE-RICH SECRETORY PROTEIN-RELATED"/>
    <property type="match status" value="1"/>
</dbReference>
<comment type="caution">
    <text evidence="6">The sequence shown here is derived from an EMBL/GenBank/DDBJ whole genome shotgun (WGS) entry which is preliminary data.</text>
</comment>
<dbReference type="Proteomes" id="UP000192578">
    <property type="component" value="Unassembled WGS sequence"/>
</dbReference>
<feature type="signal peptide" evidence="4">
    <location>
        <begin position="1"/>
        <end position="19"/>
    </location>
</feature>
<dbReference type="InterPro" id="IPR003582">
    <property type="entry name" value="ShKT_dom"/>
</dbReference>
<evidence type="ECO:0000256" key="4">
    <source>
        <dbReference type="SAM" id="SignalP"/>
    </source>
</evidence>
<dbReference type="InterPro" id="IPR035940">
    <property type="entry name" value="CAP_sf"/>
</dbReference>
<dbReference type="Gene3D" id="3.40.33.10">
    <property type="entry name" value="CAP"/>
    <property type="match status" value="1"/>
</dbReference>
<dbReference type="GO" id="GO:0005576">
    <property type="term" value="C:extracellular region"/>
    <property type="evidence" value="ECO:0007669"/>
    <property type="project" value="InterPro"/>
</dbReference>
<keyword evidence="7" id="KW-1185">Reference proteome</keyword>
<name>A0A1W0XBH6_HYPEX</name>
<dbReference type="AlphaFoldDB" id="A0A1W0XBH6"/>
<dbReference type="InterPro" id="IPR018244">
    <property type="entry name" value="Allrgn_V5/Tpx1_CS"/>
</dbReference>
<dbReference type="PRINTS" id="PR00837">
    <property type="entry name" value="V5TPXLIKE"/>
</dbReference>
<dbReference type="InterPro" id="IPR042076">
    <property type="entry name" value="Crisp-like_dom"/>
</dbReference>
<feature type="domain" description="ShKT" evidence="5">
    <location>
        <begin position="265"/>
        <end position="308"/>
    </location>
</feature>
<dbReference type="Gene3D" id="1.10.10.740">
    <property type="entry name" value="Crisp domain"/>
    <property type="match status" value="1"/>
</dbReference>
<dbReference type="Pfam" id="PF00188">
    <property type="entry name" value="CAP"/>
    <property type="match status" value="1"/>
</dbReference>
<evidence type="ECO:0000313" key="7">
    <source>
        <dbReference type="Proteomes" id="UP000192578"/>
    </source>
</evidence>
<evidence type="ECO:0000256" key="1">
    <source>
        <dbReference type="ARBA" id="ARBA00009923"/>
    </source>
</evidence>
<comment type="caution">
    <text evidence="3">Lacks conserved residue(s) required for the propagation of feature annotation.</text>
</comment>
<accession>A0A1W0XBH6</accession>
<dbReference type="PROSITE" id="PS51670">
    <property type="entry name" value="SHKT"/>
    <property type="match status" value="1"/>
</dbReference>
<dbReference type="EMBL" id="MTYJ01000005">
    <property type="protein sequence ID" value="OQV24863.1"/>
    <property type="molecule type" value="Genomic_DNA"/>
</dbReference>
<dbReference type="SMART" id="SM00198">
    <property type="entry name" value="SCP"/>
    <property type="match status" value="1"/>
</dbReference>
<dbReference type="Pfam" id="PF08562">
    <property type="entry name" value="Crisp"/>
    <property type="match status" value="1"/>
</dbReference>
<proteinExistence type="inferred from homology"/>
<gene>
    <name evidence="6" type="ORF">BV898_01449</name>
</gene>
<dbReference type="SUPFAM" id="SSF57546">
    <property type="entry name" value="Crisp domain-like"/>
    <property type="match status" value="1"/>
</dbReference>
<sequence>MAFLTSFLFFGLSVTAVYGATYEQPLPAGSPPTTSNLNGAPAFSIESLMGPADPIPKNNETLTAVRIANKQQLAAAPVPIASLVTANKPVQDLITNELNRLRRQAGATNMLKLNWDAEIQGTAQTWADQCVFQHPSSYVEKAAVLKTSKFSLGQNIAMATGAINWTSIIDLWAGEAKRFKFGQPPASGTVVGHYTAMVWAASSAVGCAYALCPAGKITSGPSHIFVCNFGPAGNVAPNQFKPYEVGTKCSKCAKSCEDELCTNPCNYTNDYSNCEISAAYSALFPNGCKNAEAVNAPFKSGCKATCLCKDADLLYTA</sequence>
<dbReference type="PROSITE" id="PS01009">
    <property type="entry name" value="CRISP_1"/>
    <property type="match status" value="1"/>
</dbReference>
<protein>
    <submittedName>
        <fullName evidence="6">Cysteine-rich venom protein pseudechetoxin-like</fullName>
    </submittedName>
</protein>
<dbReference type="InterPro" id="IPR013871">
    <property type="entry name" value="Cysteine_rich_secretory"/>
</dbReference>
<feature type="chain" id="PRO_5013116985" evidence="4">
    <location>
        <begin position="20"/>
        <end position="317"/>
    </location>
</feature>
<evidence type="ECO:0000313" key="6">
    <source>
        <dbReference type="EMBL" id="OQV24863.1"/>
    </source>
</evidence>
<keyword evidence="2" id="KW-1015">Disulfide bond</keyword>
<dbReference type="InterPro" id="IPR014044">
    <property type="entry name" value="CAP_dom"/>
</dbReference>
<dbReference type="OrthoDB" id="335796at2759"/>
<evidence type="ECO:0000259" key="5">
    <source>
        <dbReference type="PROSITE" id="PS51670"/>
    </source>
</evidence>
<dbReference type="PRINTS" id="PR00838">
    <property type="entry name" value="V5ALLERGEN"/>
</dbReference>
<organism evidence="6 7">
    <name type="scientific">Hypsibius exemplaris</name>
    <name type="common">Freshwater tardigrade</name>
    <dbReference type="NCBI Taxonomy" id="2072580"/>
    <lineage>
        <taxon>Eukaryota</taxon>
        <taxon>Metazoa</taxon>
        <taxon>Ecdysozoa</taxon>
        <taxon>Tardigrada</taxon>
        <taxon>Eutardigrada</taxon>
        <taxon>Parachela</taxon>
        <taxon>Hypsibioidea</taxon>
        <taxon>Hypsibiidae</taxon>
        <taxon>Hypsibius</taxon>
    </lineage>
</organism>